<dbReference type="InterPro" id="IPR020631">
    <property type="entry name" value="THF_DH/CycHdrlase_NAD-bd_dom"/>
</dbReference>
<keyword evidence="6" id="KW-0511">Multifunctional enzyme</keyword>
<dbReference type="InterPro" id="IPR020630">
    <property type="entry name" value="THF_DH/CycHdrlase_cat_dom"/>
</dbReference>
<evidence type="ECO:0000313" key="9">
    <source>
        <dbReference type="EMBL" id="CAD8665071.1"/>
    </source>
</evidence>
<dbReference type="AlphaFoldDB" id="A0A7S0R294"/>
<dbReference type="GO" id="GO:0005829">
    <property type="term" value="C:cytosol"/>
    <property type="evidence" value="ECO:0007669"/>
    <property type="project" value="TreeGrafter"/>
</dbReference>
<name>A0A7S0R294_9CHLO</name>
<feature type="domain" description="Tetrahydrofolate dehydrogenase/cyclohydrolase NAD(P)-binding" evidence="8">
    <location>
        <begin position="243"/>
        <end position="296"/>
    </location>
</feature>
<accession>A0A7S0R294</accession>
<keyword evidence="3" id="KW-0554">One-carbon metabolism</keyword>
<dbReference type="PROSITE" id="PS00767">
    <property type="entry name" value="THF_DHG_CYH_2"/>
    <property type="match status" value="1"/>
</dbReference>
<dbReference type="FunFam" id="3.40.50.10860:FF:000005">
    <property type="entry name" value="C-1-tetrahydrofolate synthase, cytoplasmic, putative"/>
    <property type="match status" value="1"/>
</dbReference>
<dbReference type="GO" id="GO:0035999">
    <property type="term" value="P:tetrahydrofolate interconversion"/>
    <property type="evidence" value="ECO:0007669"/>
    <property type="project" value="TreeGrafter"/>
</dbReference>
<dbReference type="PANTHER" id="PTHR48099">
    <property type="entry name" value="C-1-TETRAHYDROFOLATE SYNTHASE, CYTOPLASMIC-RELATED"/>
    <property type="match status" value="1"/>
</dbReference>
<keyword evidence="4" id="KW-0378">Hydrolase</keyword>
<dbReference type="Pfam" id="PF02882">
    <property type="entry name" value="THF_DHG_CYH_C"/>
    <property type="match status" value="2"/>
</dbReference>
<dbReference type="Pfam" id="PF00763">
    <property type="entry name" value="THF_DHG_CYH"/>
    <property type="match status" value="1"/>
</dbReference>
<dbReference type="Gene3D" id="3.40.50.10860">
    <property type="entry name" value="Leucine Dehydrogenase, chain A, domain 1"/>
    <property type="match status" value="1"/>
</dbReference>
<feature type="domain" description="Tetrahydrofolate dehydrogenase/cyclohydrolase NAD(P)-binding" evidence="8">
    <location>
        <begin position="330"/>
        <end position="440"/>
    </location>
</feature>
<dbReference type="GO" id="GO:0004488">
    <property type="term" value="F:methylenetetrahydrofolate dehydrogenase (NADP+) activity"/>
    <property type="evidence" value="ECO:0007669"/>
    <property type="project" value="InterPro"/>
</dbReference>
<dbReference type="SUPFAM" id="SSF51735">
    <property type="entry name" value="NAD(P)-binding Rossmann-fold domains"/>
    <property type="match status" value="1"/>
</dbReference>
<keyword evidence="5" id="KW-0560">Oxidoreductase</keyword>
<dbReference type="EC" id="3.5.4.9" evidence="2"/>
<evidence type="ECO:0000256" key="4">
    <source>
        <dbReference type="ARBA" id="ARBA00022801"/>
    </source>
</evidence>
<sequence>MRRTDPYRLRSCALAAKAVLAELSGNVQRCAQTSRLSTKVPLNPAALARGPGRSGCSWSLLERFTSPYHEAYSESKRKAIWPPHQTCHGMRQTHTETPAGAHQARVLDGKAEAAIWMEKSKQDVEDLKRAHGIVPGLAVILIGQRPDSVLYVWKKREACQEAGINFFCASLPTSVTQKEVVETVAKYCRDPQVHGVLVQLPVPDHILEDAVYEALDPGKDVDGFHPLNMGRLLMRGRQPFFLPCTALGCLELLSRSGIAMKGMNTVVLGNSNTIGMPISVLLRDHGVASVKVIHDPVKRRTDGPSFESISTSGQVYDPCRLREEAEVAEGVPEAVREADLVVVAVGVPNLVKRDWVRPGAVVLDVGINPISVDESAADVDPTAGPGEPPTSMSSLGFHVVGDVAYEEVAEVASAITPVPGGVGPMTVAALLHNVIFAAKLSNGVYTGHDLQTLSKAAPDFADDYTD</sequence>
<dbReference type="EMBL" id="HBFA01015584">
    <property type="protein sequence ID" value="CAD8665071.1"/>
    <property type="molecule type" value="Transcribed_RNA"/>
</dbReference>
<gene>
    <name evidence="9" type="ORF">POBO1169_LOCUS8024</name>
</gene>
<dbReference type="PRINTS" id="PR00085">
    <property type="entry name" value="THFDHDRGNASE"/>
</dbReference>
<evidence type="ECO:0000256" key="3">
    <source>
        <dbReference type="ARBA" id="ARBA00022563"/>
    </source>
</evidence>
<dbReference type="GO" id="GO:0004477">
    <property type="term" value="F:methenyltetrahydrofolate cyclohydrolase activity"/>
    <property type="evidence" value="ECO:0007669"/>
    <property type="project" value="UniProtKB-EC"/>
</dbReference>
<evidence type="ECO:0000256" key="6">
    <source>
        <dbReference type="ARBA" id="ARBA00023268"/>
    </source>
</evidence>
<dbReference type="InterPro" id="IPR000672">
    <property type="entry name" value="THF_DH/CycHdrlase"/>
</dbReference>
<evidence type="ECO:0000259" key="7">
    <source>
        <dbReference type="Pfam" id="PF00763"/>
    </source>
</evidence>
<dbReference type="SUPFAM" id="SSF53223">
    <property type="entry name" value="Aminoacid dehydrogenase-like, N-terminal domain"/>
    <property type="match status" value="1"/>
</dbReference>
<dbReference type="InterPro" id="IPR036291">
    <property type="entry name" value="NAD(P)-bd_dom_sf"/>
</dbReference>
<feature type="domain" description="Tetrahydrofolate dehydrogenase/cyclohydrolase catalytic" evidence="7">
    <location>
        <begin position="107"/>
        <end position="222"/>
    </location>
</feature>
<dbReference type="HAMAP" id="MF_01576">
    <property type="entry name" value="THF_DHG_CYH"/>
    <property type="match status" value="1"/>
</dbReference>
<evidence type="ECO:0000256" key="5">
    <source>
        <dbReference type="ARBA" id="ARBA00023002"/>
    </source>
</evidence>
<comment type="subunit">
    <text evidence="1">Homodimer.</text>
</comment>
<protein>
    <recommendedName>
        <fullName evidence="2">methenyltetrahydrofolate cyclohydrolase</fullName>
        <ecNumber evidence="2">3.5.4.9</ecNumber>
    </recommendedName>
</protein>
<dbReference type="Gene3D" id="3.40.50.720">
    <property type="entry name" value="NAD(P)-binding Rossmann-like Domain"/>
    <property type="match status" value="1"/>
</dbReference>
<dbReference type="InterPro" id="IPR020867">
    <property type="entry name" value="THF_DH/CycHdrlase_CS"/>
</dbReference>
<organism evidence="9">
    <name type="scientific">Pyramimonas obovata</name>
    <dbReference type="NCBI Taxonomy" id="1411642"/>
    <lineage>
        <taxon>Eukaryota</taxon>
        <taxon>Viridiplantae</taxon>
        <taxon>Chlorophyta</taxon>
        <taxon>Pyramimonadophyceae</taxon>
        <taxon>Pyramimonadales</taxon>
        <taxon>Pyramimonadaceae</taxon>
        <taxon>Pyramimonas</taxon>
        <taxon>Pyramimonas incertae sedis</taxon>
    </lineage>
</organism>
<evidence type="ECO:0000256" key="1">
    <source>
        <dbReference type="ARBA" id="ARBA00011738"/>
    </source>
</evidence>
<dbReference type="PANTHER" id="PTHR48099:SF27">
    <property type="entry name" value="BIFUNCTIONAL PROTEIN FOLD 2"/>
    <property type="match status" value="1"/>
</dbReference>
<dbReference type="CDD" id="cd01080">
    <property type="entry name" value="NAD_bind_m-THF_DH_Cyclohyd"/>
    <property type="match status" value="1"/>
</dbReference>
<dbReference type="InterPro" id="IPR046346">
    <property type="entry name" value="Aminoacid_DH-like_N_sf"/>
</dbReference>
<evidence type="ECO:0000259" key="8">
    <source>
        <dbReference type="Pfam" id="PF02882"/>
    </source>
</evidence>
<reference evidence="9" key="1">
    <citation type="submission" date="2021-01" db="EMBL/GenBank/DDBJ databases">
        <authorList>
            <person name="Corre E."/>
            <person name="Pelletier E."/>
            <person name="Niang G."/>
            <person name="Scheremetjew M."/>
            <person name="Finn R."/>
            <person name="Kale V."/>
            <person name="Holt S."/>
            <person name="Cochrane G."/>
            <person name="Meng A."/>
            <person name="Brown T."/>
            <person name="Cohen L."/>
        </authorList>
    </citation>
    <scope>NUCLEOTIDE SEQUENCE</scope>
    <source>
        <strain evidence="9">CCMP722</strain>
    </source>
</reference>
<proteinExistence type="inferred from homology"/>
<evidence type="ECO:0000256" key="2">
    <source>
        <dbReference type="ARBA" id="ARBA00012776"/>
    </source>
</evidence>